<keyword evidence="4" id="KW-0732">Signal</keyword>
<dbReference type="EMBL" id="MORL01000004">
    <property type="protein sequence ID" value="OIN59172.1"/>
    <property type="molecule type" value="Genomic_DNA"/>
</dbReference>
<dbReference type="SUPFAM" id="SSF46626">
    <property type="entry name" value="Cytochrome c"/>
    <property type="match status" value="2"/>
</dbReference>
<dbReference type="InterPro" id="IPR038352">
    <property type="entry name" value="Imelysin_sf"/>
</dbReference>
<dbReference type="GO" id="GO:0020037">
    <property type="term" value="F:heme binding"/>
    <property type="evidence" value="ECO:0007669"/>
    <property type="project" value="InterPro"/>
</dbReference>
<evidence type="ECO:0000256" key="3">
    <source>
        <dbReference type="ARBA" id="ARBA00022723"/>
    </source>
</evidence>
<dbReference type="GO" id="GO:0030313">
    <property type="term" value="C:cell envelope"/>
    <property type="evidence" value="ECO:0007669"/>
    <property type="project" value="UniProtKB-SubCell"/>
</dbReference>
<keyword evidence="2 7" id="KW-0349">Heme</keyword>
<dbReference type="PANTHER" id="PTHR30600">
    <property type="entry name" value="CYTOCHROME C PEROXIDASE-RELATED"/>
    <property type="match status" value="1"/>
</dbReference>
<sequence>MKQNGLVLAGICLVAVLTVSFLSIRQSGQPLFRPAEQLKGQVARQLDSLDMRLEQTLLIPAANGATPDELRRAFLDCRRIYKGIEPFSEYFFPATSRLINGPPLPEIEAEENKAFEPEGFQVIEELLYPEFDTTQREVLTGETRKLRREVARCRQLWAVTEVTDAHVFDALRLQVFRILTLGISGFDTPLCQAAIPEAAVSMQHIRLYLHGYAKTQPAGDTLIHQLEAAVAYLNQHPDFNSFDRARFIRNYANPVSEQLLAFQQKLSVPVLTDRRPLRPSAATLFENGAFDADAYATTADARMNPAKVALGRKLFFDPVLSGNSQRSCAGCHQPGRAFTDGLVKSKTLTGDGLVARNTPTLLNAALQAAQFYDMRTPTLESQSFDVVHNTGEMNGSLRQVAADLQRSPAYVALFKKAFPAHRGAIEPAHIQNALAAYERTLVSLNSRFDHYMRGNDRALSAEEVYGFNLFMGKAKCGICHFMPLFNGTVPPTFAKTESEVIGVPAAADNKKPDTDIGRYAYVKVEPLKYAFKTPTLRHIGQTAPYMHNGVYRTLEEVVDFYDQGGGTGLGFVLDNQTLPAEPLKLTKGEKKALVAFLKAL</sequence>
<dbReference type="InterPro" id="IPR004852">
    <property type="entry name" value="Di-haem_cyt_c_peroxidsae"/>
</dbReference>
<organism evidence="9 10">
    <name type="scientific">Arsenicibacter rosenii</name>
    <dbReference type="NCBI Taxonomy" id="1750698"/>
    <lineage>
        <taxon>Bacteria</taxon>
        <taxon>Pseudomonadati</taxon>
        <taxon>Bacteroidota</taxon>
        <taxon>Cytophagia</taxon>
        <taxon>Cytophagales</taxon>
        <taxon>Spirosomataceae</taxon>
        <taxon>Arsenicibacter</taxon>
    </lineage>
</organism>
<comment type="caution">
    <text evidence="9">The sequence shown here is derived from an EMBL/GenBank/DDBJ whole genome shotgun (WGS) entry which is preliminary data.</text>
</comment>
<dbReference type="GO" id="GO:0009055">
    <property type="term" value="F:electron transfer activity"/>
    <property type="evidence" value="ECO:0007669"/>
    <property type="project" value="InterPro"/>
</dbReference>
<keyword evidence="5" id="KW-0560">Oxidoreductase</keyword>
<evidence type="ECO:0000259" key="8">
    <source>
        <dbReference type="PROSITE" id="PS51007"/>
    </source>
</evidence>
<comment type="subcellular location">
    <subcellularLocation>
        <location evidence="1">Cell envelope</location>
    </subcellularLocation>
</comment>
<reference evidence="9 10" key="1">
    <citation type="submission" date="2016-10" db="EMBL/GenBank/DDBJ databases">
        <title>Arsenicibacter rosenii gen. nov., sp. nov., an efficient arsenic-methylating bacterium isolated from an arsenic-contaminated paddy soil.</title>
        <authorList>
            <person name="Huang K."/>
        </authorList>
    </citation>
    <scope>NUCLEOTIDE SEQUENCE [LARGE SCALE GENOMIC DNA]</scope>
    <source>
        <strain evidence="9 10">SM-1</strain>
    </source>
</reference>
<keyword evidence="3 7" id="KW-0479">Metal-binding</keyword>
<feature type="domain" description="Cytochrome c" evidence="8">
    <location>
        <begin position="306"/>
        <end position="415"/>
    </location>
</feature>
<proteinExistence type="predicted"/>
<evidence type="ECO:0000256" key="4">
    <source>
        <dbReference type="ARBA" id="ARBA00022729"/>
    </source>
</evidence>
<protein>
    <submittedName>
        <fullName evidence="9">Cytochrome C peroxidase</fullName>
    </submittedName>
</protein>
<evidence type="ECO:0000313" key="10">
    <source>
        <dbReference type="Proteomes" id="UP000181790"/>
    </source>
</evidence>
<dbReference type="InterPro" id="IPR009056">
    <property type="entry name" value="Cyt_c-like_dom"/>
</dbReference>
<keyword evidence="6 7" id="KW-0408">Iron</keyword>
<evidence type="ECO:0000256" key="2">
    <source>
        <dbReference type="ARBA" id="ARBA00022617"/>
    </source>
</evidence>
<evidence type="ECO:0000256" key="6">
    <source>
        <dbReference type="ARBA" id="ARBA00023004"/>
    </source>
</evidence>
<dbReference type="Pfam" id="PF03150">
    <property type="entry name" value="CCP_MauG"/>
    <property type="match status" value="1"/>
</dbReference>
<dbReference type="Gene3D" id="1.10.760.10">
    <property type="entry name" value="Cytochrome c-like domain"/>
    <property type="match status" value="2"/>
</dbReference>
<gene>
    <name evidence="9" type="ORF">BLX24_09235</name>
</gene>
<accession>A0A1S2VK83</accession>
<dbReference type="AlphaFoldDB" id="A0A1S2VK83"/>
<evidence type="ECO:0000256" key="7">
    <source>
        <dbReference type="PROSITE-ProRule" id="PRU00433"/>
    </source>
</evidence>
<evidence type="ECO:0000313" key="9">
    <source>
        <dbReference type="EMBL" id="OIN59172.1"/>
    </source>
</evidence>
<dbReference type="Gene3D" id="1.20.1420.20">
    <property type="entry name" value="M75 peptidase, HXXE motif"/>
    <property type="match status" value="1"/>
</dbReference>
<dbReference type="GO" id="GO:0004130">
    <property type="term" value="F:cytochrome-c peroxidase activity"/>
    <property type="evidence" value="ECO:0007669"/>
    <property type="project" value="TreeGrafter"/>
</dbReference>
<dbReference type="InterPro" id="IPR036909">
    <property type="entry name" value="Cyt_c-like_dom_sf"/>
</dbReference>
<evidence type="ECO:0000256" key="5">
    <source>
        <dbReference type="ARBA" id="ARBA00023002"/>
    </source>
</evidence>
<dbReference type="GO" id="GO:0046872">
    <property type="term" value="F:metal ion binding"/>
    <property type="evidence" value="ECO:0007669"/>
    <property type="project" value="UniProtKB-KW"/>
</dbReference>
<name>A0A1S2VK83_9BACT</name>
<feature type="domain" description="Cytochrome c" evidence="8">
    <location>
        <begin position="461"/>
        <end position="600"/>
    </location>
</feature>
<dbReference type="OrthoDB" id="9805202at2"/>
<dbReference type="InterPro" id="IPR051395">
    <property type="entry name" value="Cytochrome_c_Peroxidase/MauG"/>
</dbReference>
<evidence type="ECO:0000256" key="1">
    <source>
        <dbReference type="ARBA" id="ARBA00004196"/>
    </source>
</evidence>
<dbReference type="PROSITE" id="PS51007">
    <property type="entry name" value="CYTC"/>
    <property type="match status" value="2"/>
</dbReference>
<keyword evidence="9" id="KW-0575">Peroxidase</keyword>
<dbReference type="Proteomes" id="UP000181790">
    <property type="component" value="Unassembled WGS sequence"/>
</dbReference>
<keyword evidence="10" id="KW-1185">Reference proteome</keyword>
<dbReference type="RefSeq" id="WP_071502855.1">
    <property type="nucleotide sequence ID" value="NZ_MORL01000004.1"/>
</dbReference>
<dbReference type="PANTHER" id="PTHR30600:SF10">
    <property type="entry name" value="BLL6722 PROTEIN"/>
    <property type="match status" value="1"/>
</dbReference>